<dbReference type="InterPro" id="IPR013762">
    <property type="entry name" value="Integrase-like_cat_sf"/>
</dbReference>
<evidence type="ECO:0000256" key="7">
    <source>
        <dbReference type="ARBA" id="ARBA00023195"/>
    </source>
</evidence>
<keyword evidence="3" id="KW-0808">Transferase</keyword>
<dbReference type="EMBL" id="HQ316584">
    <property type="protein sequence ID" value="AGG54505.1"/>
    <property type="molecule type" value="Genomic_DNA"/>
</dbReference>
<dbReference type="GO" id="GO:0044826">
    <property type="term" value="P:viral genome integration into host DNA"/>
    <property type="evidence" value="ECO:0007669"/>
    <property type="project" value="UniProtKB-KW"/>
</dbReference>
<keyword evidence="7" id="KW-1160">Virus entry into host cell</keyword>
<keyword evidence="7" id="KW-1179">Viral genome integration</keyword>
<evidence type="ECO:0000256" key="3">
    <source>
        <dbReference type="ARBA" id="ARBA00022679"/>
    </source>
</evidence>
<protein>
    <recommendedName>
        <fullName evidence="2">Integrase</fullName>
    </recommendedName>
</protein>
<dbReference type="GO" id="GO:0075713">
    <property type="term" value="P:establishment of integrated proviral latency"/>
    <property type="evidence" value="ECO:0007669"/>
    <property type="project" value="UniProtKB-KW"/>
</dbReference>
<dbReference type="GO" id="GO:0016740">
    <property type="term" value="F:transferase activity"/>
    <property type="evidence" value="ECO:0007669"/>
    <property type="project" value="UniProtKB-KW"/>
</dbReference>
<evidence type="ECO:0000256" key="5">
    <source>
        <dbReference type="ARBA" id="ARBA00022908"/>
    </source>
</evidence>
<keyword evidence="5" id="KW-0229">DNA integration</keyword>
<name>M1T338_9CAUD</name>
<evidence type="ECO:0000313" key="10">
    <source>
        <dbReference type="Proteomes" id="UP000202740"/>
    </source>
</evidence>
<dbReference type="PROSITE" id="PS51898">
    <property type="entry name" value="TYR_RECOMBINASE"/>
    <property type="match status" value="1"/>
</dbReference>
<evidence type="ECO:0000256" key="4">
    <source>
        <dbReference type="ARBA" id="ARBA00022801"/>
    </source>
</evidence>
<dbReference type="InterPro" id="IPR050090">
    <property type="entry name" value="Tyrosine_recombinase_XerCD"/>
</dbReference>
<dbReference type="GO" id="GO:0015074">
    <property type="term" value="P:DNA integration"/>
    <property type="evidence" value="ECO:0007669"/>
    <property type="project" value="UniProtKB-KW"/>
</dbReference>
<dbReference type="RefSeq" id="YP_007676849.1">
    <property type="nucleotide sequence ID" value="NC_020872.1"/>
</dbReference>
<evidence type="ECO:0000256" key="6">
    <source>
        <dbReference type="ARBA" id="ARBA00023172"/>
    </source>
</evidence>
<dbReference type="CDD" id="cd00796">
    <property type="entry name" value="INT_Rci_Hp1_C"/>
    <property type="match status" value="1"/>
</dbReference>
<keyword evidence="6" id="KW-0233">DNA recombination</keyword>
<dbReference type="GO" id="GO:0003677">
    <property type="term" value="F:DNA binding"/>
    <property type="evidence" value="ECO:0007669"/>
    <property type="project" value="InterPro"/>
</dbReference>
<feature type="domain" description="Tyr recombinase" evidence="8">
    <location>
        <begin position="110"/>
        <end position="286"/>
    </location>
</feature>
<dbReference type="PANTHER" id="PTHR30349:SF64">
    <property type="entry name" value="PROPHAGE INTEGRASE INTD-RELATED"/>
    <property type="match status" value="1"/>
</dbReference>
<dbReference type="Gene3D" id="1.10.443.10">
    <property type="entry name" value="Intergrase catalytic core"/>
    <property type="match status" value="1"/>
</dbReference>
<reference evidence="9 10" key="1">
    <citation type="submission" date="2010-03" db="EMBL/GenBank/DDBJ databases">
        <title>The Genome Sequence of Cyanophage P-SSP9.</title>
        <authorList>
            <consortium name="The Broad Institute Genome Sequencing Platform"/>
            <person name="Henn M.R."/>
            <person name="Sullivan M.S."/>
            <person name="Osburne M.S."/>
            <person name="Levin J."/>
            <person name="Malboeuf C."/>
            <person name="Casali M."/>
            <person name="Russ C."/>
            <person name="Lennon N."/>
            <person name="Erlich R."/>
            <person name="Young S.K."/>
            <person name="Koehrsen M."/>
            <person name="Yandava C."/>
            <person name="Zeng Q."/>
            <person name="Alvarado L."/>
            <person name="Anderson S."/>
            <person name="Berlin A."/>
            <person name="Borenstein D."/>
            <person name="Chen Z."/>
            <person name="Engels R."/>
            <person name="Freedman E."/>
            <person name="Gellesch M."/>
            <person name="Goldberg J."/>
            <person name="Green L."/>
            <person name="Griggs A."/>
            <person name="Gujja S."/>
            <person name="Heiman D."/>
            <person name="Hepburn T."/>
            <person name="Howarth C."/>
            <person name="Jen D."/>
            <person name="Larson L."/>
            <person name="Lewis B."/>
            <person name="Mehta T."/>
            <person name="Park D."/>
            <person name="Pearson M."/>
            <person name="Roberts A."/>
            <person name="Ryan E."/>
            <person name="Saif S."/>
            <person name="Shea T."/>
            <person name="Shenoy N."/>
            <person name="Sisk P."/>
            <person name="Stolte C."/>
            <person name="Sykes S."/>
            <person name="Walk T."/>
            <person name="White J."/>
            <person name="Yu Q."/>
            <person name="Coleman M.L."/>
            <person name="Huang K.H."/>
            <person name="Weigele P.R."/>
            <person name="DeFrancesco A.S."/>
            <person name="Kern S.E."/>
            <person name="Thompson L.R."/>
            <person name="Fu R."/>
            <person name="Hombeck B."/>
            <person name="Chisholm S.W."/>
            <person name="Haas B."/>
            <person name="Nusbaum C."/>
            <person name="Galagan J."/>
            <person name="Birren B."/>
        </authorList>
    </citation>
    <scope>NUCLEOTIDE SEQUENCE [LARGE SCALE GENOMIC DNA]</scope>
    <source>
        <strain evidence="9 10">P-SSP9</strain>
    </source>
</reference>
<dbReference type="GO" id="GO:0016787">
    <property type="term" value="F:hydrolase activity"/>
    <property type="evidence" value="ECO:0007669"/>
    <property type="project" value="UniProtKB-KW"/>
</dbReference>
<evidence type="ECO:0000256" key="2">
    <source>
        <dbReference type="ARBA" id="ARBA00016082"/>
    </source>
</evidence>
<accession>M1T338</accession>
<dbReference type="InterPro" id="IPR002104">
    <property type="entry name" value="Integrase_catalytic"/>
</dbReference>
<sequence length="288" mass="33354">MTTATLKTWGQIKQYTWDHRWKKQKSAENDTKSRIARLTHYWGDSLPLRHLEKGHTFVTLQDDLISDYDISNARVNKIVSAATTALDYTCKLGLHSTRAPYFERLQEDESRQAWYTKDEVDKLAFIAVDLFDRQELADAILFSAYTGLRRGEFLRLRVQDVDLTTNVVWVGGRPETSTKTNSTRSVPINDKIKHLVLKRLELKKKGLLFGDEWLNKHQLYKQFMKVKKRAGFDEAYCWHSLRHSFCTWAGTVSHPRTIMAAAGHKSMDTTLKYCKAVDEEVHAMIAKL</sequence>
<dbReference type="GeneID" id="15013313"/>
<evidence type="ECO:0000256" key="1">
    <source>
        <dbReference type="ARBA" id="ARBA00008857"/>
    </source>
</evidence>
<dbReference type="SUPFAM" id="SSF56349">
    <property type="entry name" value="DNA breaking-rejoining enzymes"/>
    <property type="match status" value="1"/>
</dbReference>
<dbReference type="OrthoDB" id="15958at10239"/>
<dbReference type="Proteomes" id="UP000202740">
    <property type="component" value="Segment"/>
</dbReference>
<dbReference type="KEGG" id="vg:15013313"/>
<dbReference type="GO" id="GO:0006310">
    <property type="term" value="P:DNA recombination"/>
    <property type="evidence" value="ECO:0007669"/>
    <property type="project" value="UniProtKB-KW"/>
</dbReference>
<dbReference type="Pfam" id="PF00589">
    <property type="entry name" value="Phage_integrase"/>
    <property type="match status" value="1"/>
</dbReference>
<keyword evidence="4" id="KW-0378">Hydrolase</keyword>
<evidence type="ECO:0000259" key="8">
    <source>
        <dbReference type="PROSITE" id="PS51898"/>
    </source>
</evidence>
<organism evidence="9 10">
    <name type="scientific">Cyanophage SS120-1</name>
    <dbReference type="NCBI Taxonomy" id="616674"/>
    <lineage>
        <taxon>Viruses</taxon>
        <taxon>Duplodnaviria</taxon>
        <taxon>Heunggongvirae</taxon>
        <taxon>Uroviricota</taxon>
        <taxon>Caudoviricetes</taxon>
        <taxon>Autographivirales</taxon>
        <taxon>Banchanvirus</taxon>
        <taxon>Banchanvirus SS1201</taxon>
    </lineage>
</organism>
<keyword evidence="10" id="KW-1185">Reference proteome</keyword>
<proteinExistence type="inferred from homology"/>
<dbReference type="PANTHER" id="PTHR30349">
    <property type="entry name" value="PHAGE INTEGRASE-RELATED"/>
    <property type="match status" value="1"/>
</dbReference>
<dbReference type="InterPro" id="IPR011010">
    <property type="entry name" value="DNA_brk_join_enz"/>
</dbReference>
<evidence type="ECO:0000313" key="9">
    <source>
        <dbReference type="EMBL" id="AGG54505.1"/>
    </source>
</evidence>
<comment type="similarity">
    <text evidence="1">Belongs to the 'phage' integrase family.</text>
</comment>
<gene>
    <name evidence="9" type="ORF">CYYG_00003</name>
</gene>